<accession>A0A2Z6MVE9</accession>
<evidence type="ECO:0008006" key="3">
    <source>
        <dbReference type="Google" id="ProtNLM"/>
    </source>
</evidence>
<dbReference type="Proteomes" id="UP000242715">
    <property type="component" value="Unassembled WGS sequence"/>
</dbReference>
<organism evidence="1 2">
    <name type="scientific">Trifolium subterraneum</name>
    <name type="common">Subterranean clover</name>
    <dbReference type="NCBI Taxonomy" id="3900"/>
    <lineage>
        <taxon>Eukaryota</taxon>
        <taxon>Viridiplantae</taxon>
        <taxon>Streptophyta</taxon>
        <taxon>Embryophyta</taxon>
        <taxon>Tracheophyta</taxon>
        <taxon>Spermatophyta</taxon>
        <taxon>Magnoliopsida</taxon>
        <taxon>eudicotyledons</taxon>
        <taxon>Gunneridae</taxon>
        <taxon>Pentapetalae</taxon>
        <taxon>rosids</taxon>
        <taxon>fabids</taxon>
        <taxon>Fabales</taxon>
        <taxon>Fabaceae</taxon>
        <taxon>Papilionoideae</taxon>
        <taxon>50 kb inversion clade</taxon>
        <taxon>NPAAA clade</taxon>
        <taxon>Hologalegina</taxon>
        <taxon>IRL clade</taxon>
        <taxon>Trifolieae</taxon>
        <taxon>Trifolium</taxon>
    </lineage>
</organism>
<proteinExistence type="predicted"/>
<dbReference type="OrthoDB" id="1421967at2759"/>
<evidence type="ECO:0000313" key="2">
    <source>
        <dbReference type="Proteomes" id="UP000242715"/>
    </source>
</evidence>
<protein>
    <recommendedName>
        <fullName evidence="3">Reverse transcriptase zinc-binding domain-containing protein</fullName>
    </recommendedName>
</protein>
<name>A0A2Z6MVE9_TRISU</name>
<dbReference type="PANTHER" id="PTHR36617">
    <property type="entry name" value="PROTEIN, PUTATIVE-RELATED"/>
    <property type="match status" value="1"/>
</dbReference>
<reference evidence="2" key="1">
    <citation type="journal article" date="2017" name="Front. Plant Sci.">
        <title>Climate Clever Clovers: New Paradigm to Reduce the Environmental Footprint of Ruminants by Breeding Low Methanogenic Forages Utilizing Haplotype Variation.</title>
        <authorList>
            <person name="Kaur P."/>
            <person name="Appels R."/>
            <person name="Bayer P.E."/>
            <person name="Keeble-Gagnere G."/>
            <person name="Wang J."/>
            <person name="Hirakawa H."/>
            <person name="Shirasawa K."/>
            <person name="Vercoe P."/>
            <person name="Stefanova K."/>
            <person name="Durmic Z."/>
            <person name="Nichols P."/>
            <person name="Revell C."/>
            <person name="Isobe S.N."/>
            <person name="Edwards D."/>
            <person name="Erskine W."/>
        </authorList>
    </citation>
    <scope>NUCLEOTIDE SEQUENCE [LARGE SCALE GENOMIC DNA]</scope>
    <source>
        <strain evidence="2">cv. Daliak</strain>
    </source>
</reference>
<keyword evidence="2" id="KW-1185">Reference proteome</keyword>
<dbReference type="AlphaFoldDB" id="A0A2Z6MVE9"/>
<gene>
    <name evidence="1" type="ORF">TSUD_293340</name>
</gene>
<dbReference type="PANTHER" id="PTHR36617:SF15">
    <property type="entry name" value="REVERSE TRANSCRIPTASE ZINC-BINDING DOMAIN-CONTAINING PROTEIN"/>
    <property type="match status" value="1"/>
</dbReference>
<dbReference type="EMBL" id="DF973382">
    <property type="protein sequence ID" value="GAU28882.1"/>
    <property type="molecule type" value="Genomic_DNA"/>
</dbReference>
<sequence>MGWGFRGQEIVLGEVGADMFAQTTCGGLGVKNLEFFNAALLSKWKWRCVNESDAVWSNVLRFRYGHLPSKFLKGESLSLGVKDSIWWKDLVGVGDSIASGWFRTNVGCIVGNGKNIDFWKQKWFGNNPFCELFPNLLVKEANNNAMIADRLISNVGGPLWNWTWRECLSVHEEQELTHLKELLRGFSLNLNCCDKWRWVPDTNGIFTVQSCYNLLLRYGNVEIVPLHVLEAIRKLWKNNLPSKVGVFGWRLLLEKLPT</sequence>
<evidence type="ECO:0000313" key="1">
    <source>
        <dbReference type="EMBL" id="GAU28882.1"/>
    </source>
</evidence>